<gene>
    <name evidence="1" type="ORF">VNE69_03331</name>
</gene>
<organism evidence="1 2">
    <name type="scientific">Vairimorpha necatrix</name>
    <dbReference type="NCBI Taxonomy" id="6039"/>
    <lineage>
        <taxon>Eukaryota</taxon>
        <taxon>Fungi</taxon>
        <taxon>Fungi incertae sedis</taxon>
        <taxon>Microsporidia</taxon>
        <taxon>Nosematidae</taxon>
        <taxon>Vairimorpha</taxon>
    </lineage>
</organism>
<dbReference type="NCBIfam" id="TIGR01664">
    <property type="entry name" value="DNA-3'-Pase"/>
    <property type="match status" value="1"/>
</dbReference>
<sequence length="323" mass="38582">MSMENLLTPIITYFDHLMILDYGFDKQNLKKVALFDLDSTLLKLFANDISKFEYMYPPIPEKLRNLHDDGYKLIIVSNQSLAIENNELELIKLKLQKFILDIKLPFLIFISLGRNKYRKPSIGIYEYIRNNYGSNIEDIFYVGDAAGPRLNSYSAYSDIKFAYNCQIKFYTPEEYFLGVKNYKQFKIFDVTKFKQRSDYYFEPIKSENIFVFGTKKYSGVTFFIKKYFPEYTEDNIYINCHDIKLIQKFEHNSTFYLLDYSQEILTWKKGFFYCSGLYYKKTYTPVKKHILDYLSKKLIKVPFIYDESGFTEEQKRIARLQLC</sequence>
<dbReference type="Gene3D" id="3.40.50.1000">
    <property type="entry name" value="HAD superfamily/HAD-like"/>
    <property type="match status" value="1"/>
</dbReference>
<dbReference type="PANTHER" id="PTHR12083:SF9">
    <property type="entry name" value="BIFUNCTIONAL POLYNUCLEOTIDE PHOSPHATASE_KINASE"/>
    <property type="match status" value="1"/>
</dbReference>
<accession>A0AAX4JB75</accession>
<dbReference type="NCBIfam" id="TIGR01662">
    <property type="entry name" value="HAD-SF-IIIA"/>
    <property type="match status" value="1"/>
</dbReference>
<dbReference type="GeneID" id="90540927"/>
<dbReference type="PANTHER" id="PTHR12083">
    <property type="entry name" value="BIFUNCTIONAL POLYNUCLEOTIDE PHOSPHATASE/KINASE"/>
    <property type="match status" value="1"/>
</dbReference>
<proteinExistence type="predicted"/>
<dbReference type="RefSeq" id="XP_065329266.1">
    <property type="nucleotide sequence ID" value="XM_065473194.1"/>
</dbReference>
<dbReference type="GO" id="GO:0006281">
    <property type="term" value="P:DNA repair"/>
    <property type="evidence" value="ECO:0007669"/>
    <property type="project" value="TreeGrafter"/>
</dbReference>
<dbReference type="InterPro" id="IPR006551">
    <property type="entry name" value="Polynucleotide_phosphatase"/>
</dbReference>
<dbReference type="KEGG" id="vnx:VNE69_03331"/>
<dbReference type="Pfam" id="PF08645">
    <property type="entry name" value="PNK3P"/>
    <property type="match status" value="1"/>
</dbReference>
<dbReference type="GO" id="GO:0046404">
    <property type="term" value="F:ATP-dependent polydeoxyribonucleotide 5'-hydroxyl-kinase activity"/>
    <property type="evidence" value="ECO:0007669"/>
    <property type="project" value="TreeGrafter"/>
</dbReference>
<dbReference type="SUPFAM" id="SSF56784">
    <property type="entry name" value="HAD-like"/>
    <property type="match status" value="1"/>
</dbReference>
<dbReference type="GO" id="GO:0046403">
    <property type="term" value="F:polynucleotide 3'-phosphatase activity"/>
    <property type="evidence" value="ECO:0007669"/>
    <property type="project" value="TreeGrafter"/>
</dbReference>
<name>A0AAX4JB75_9MICR</name>
<dbReference type="InterPro" id="IPR036412">
    <property type="entry name" value="HAD-like_sf"/>
</dbReference>
<dbReference type="AlphaFoldDB" id="A0AAX4JB75"/>
<dbReference type="Proteomes" id="UP001334084">
    <property type="component" value="Chromosome 3"/>
</dbReference>
<dbReference type="InterPro" id="IPR006549">
    <property type="entry name" value="HAD-SF_hydro_IIIA"/>
</dbReference>
<reference evidence="1" key="1">
    <citation type="journal article" date="2024" name="BMC Genomics">
        <title>Functional annotation of a divergent genome using sequence and structure-based similarity.</title>
        <authorList>
            <person name="Svedberg D."/>
            <person name="Winiger R.R."/>
            <person name="Berg A."/>
            <person name="Sharma H."/>
            <person name="Tellgren-Roth C."/>
            <person name="Debrunner-Vossbrinck B.A."/>
            <person name="Vossbrinck C.R."/>
            <person name="Barandun J."/>
        </authorList>
    </citation>
    <scope>NUCLEOTIDE SEQUENCE</scope>
    <source>
        <strain evidence="1">Illinois isolate</strain>
    </source>
</reference>
<keyword evidence="2" id="KW-1185">Reference proteome</keyword>
<evidence type="ECO:0000313" key="1">
    <source>
        <dbReference type="EMBL" id="WUR03121.1"/>
    </source>
</evidence>
<dbReference type="InterPro" id="IPR023214">
    <property type="entry name" value="HAD_sf"/>
</dbReference>
<dbReference type="InterPro" id="IPR013954">
    <property type="entry name" value="PNK3P"/>
</dbReference>
<protein>
    <submittedName>
        <fullName evidence="1">Bifunctional polynucleotide phosphatase/kinase (PNK1)</fullName>
    </submittedName>
</protein>
<dbReference type="GO" id="GO:0003690">
    <property type="term" value="F:double-stranded DNA binding"/>
    <property type="evidence" value="ECO:0007669"/>
    <property type="project" value="TreeGrafter"/>
</dbReference>
<dbReference type="EMBL" id="CP142728">
    <property type="protein sequence ID" value="WUR03121.1"/>
    <property type="molecule type" value="Genomic_DNA"/>
</dbReference>
<evidence type="ECO:0000313" key="2">
    <source>
        <dbReference type="Proteomes" id="UP001334084"/>
    </source>
</evidence>